<gene>
    <name evidence="2" type="ORF">CLV45_0828</name>
</gene>
<evidence type="ECO:0000313" key="2">
    <source>
        <dbReference type="EMBL" id="PJJ59411.1"/>
    </source>
</evidence>
<feature type="transmembrane region" description="Helical" evidence="1">
    <location>
        <begin position="9"/>
        <end position="26"/>
    </location>
</feature>
<evidence type="ECO:0000313" key="3">
    <source>
        <dbReference type="Proteomes" id="UP000228535"/>
    </source>
</evidence>
<feature type="transmembrane region" description="Helical" evidence="1">
    <location>
        <begin position="107"/>
        <end position="125"/>
    </location>
</feature>
<proteinExistence type="predicted"/>
<feature type="transmembrane region" description="Helical" evidence="1">
    <location>
        <begin position="80"/>
        <end position="101"/>
    </location>
</feature>
<keyword evidence="1" id="KW-0812">Transmembrane</keyword>
<sequence>MQPATRKDYVWASNLFLASTAFYLLPTLYTISKLLGAFTAEKSIDYGIFCVMVLISALFIAAFIWLGLGIRSGKTWAKILYSIYFAWVLFVFMRELPLILQQNLWSIARRLFALSTLFATAFLLFKDLLLRKPESPDAGVAGGGYDRLN</sequence>
<reference evidence="2 3" key="1">
    <citation type="submission" date="2017-11" db="EMBL/GenBank/DDBJ databases">
        <title>Genomic Encyclopedia of Archaeal and Bacterial Type Strains, Phase II (KMG-II): From Individual Species to Whole Genera.</title>
        <authorList>
            <person name="Goeker M."/>
        </authorList>
    </citation>
    <scope>NUCLEOTIDE SEQUENCE [LARGE SCALE GENOMIC DNA]</scope>
    <source>
        <strain evidence="2 3">DSM 11115</strain>
    </source>
</reference>
<comment type="caution">
    <text evidence="2">The sequence shown here is derived from an EMBL/GenBank/DDBJ whole genome shotgun (WGS) entry which is preliminary data.</text>
</comment>
<keyword evidence="1" id="KW-1133">Transmembrane helix</keyword>
<organism evidence="2 3">
    <name type="scientific">Hymenobacter chitinivorans DSM 11115</name>
    <dbReference type="NCBI Taxonomy" id="1121954"/>
    <lineage>
        <taxon>Bacteria</taxon>
        <taxon>Pseudomonadati</taxon>
        <taxon>Bacteroidota</taxon>
        <taxon>Cytophagia</taxon>
        <taxon>Cytophagales</taxon>
        <taxon>Hymenobacteraceae</taxon>
        <taxon>Hymenobacter</taxon>
    </lineage>
</organism>
<name>A0A2M9BN78_9BACT</name>
<feature type="transmembrane region" description="Helical" evidence="1">
    <location>
        <begin position="46"/>
        <end position="68"/>
    </location>
</feature>
<protein>
    <submittedName>
        <fullName evidence="2">Uncharacterized protein</fullName>
    </submittedName>
</protein>
<dbReference type="AlphaFoldDB" id="A0A2M9BN78"/>
<accession>A0A2M9BN78</accession>
<evidence type="ECO:0000256" key="1">
    <source>
        <dbReference type="SAM" id="Phobius"/>
    </source>
</evidence>
<dbReference type="Proteomes" id="UP000228535">
    <property type="component" value="Unassembled WGS sequence"/>
</dbReference>
<dbReference type="EMBL" id="PGFA01000001">
    <property type="protein sequence ID" value="PJJ59411.1"/>
    <property type="molecule type" value="Genomic_DNA"/>
</dbReference>
<keyword evidence="3" id="KW-1185">Reference proteome</keyword>
<keyword evidence="1" id="KW-0472">Membrane</keyword>